<dbReference type="NCBIfam" id="TIGR00578">
    <property type="entry name" value="ku70"/>
    <property type="match status" value="1"/>
</dbReference>
<keyword evidence="3" id="KW-0547">Nucleotide-binding</keyword>
<dbReference type="Gene3D" id="1.10.1600.10">
    <property type="match status" value="1"/>
</dbReference>
<gene>
    <name evidence="13" type="ORF">XYLVIOL_LOCUS4233</name>
</gene>
<comment type="subcellular location">
    <subcellularLocation>
        <location evidence="1">Nucleus</location>
    </subcellularLocation>
</comment>
<dbReference type="Gene3D" id="2.40.290.10">
    <property type="match status" value="1"/>
</dbReference>
<dbReference type="Proteomes" id="UP001642520">
    <property type="component" value="Unassembled WGS sequence"/>
</dbReference>
<keyword evidence="14" id="KW-1185">Reference proteome</keyword>
<dbReference type="Pfam" id="PF02037">
    <property type="entry name" value="SAP"/>
    <property type="match status" value="1"/>
</dbReference>
<evidence type="ECO:0000256" key="2">
    <source>
        <dbReference type="ARBA" id="ARBA00005240"/>
    </source>
</evidence>
<name>A0ABP1NKI7_XYLVO</name>
<comment type="caution">
    <text evidence="13">The sequence shown here is derived from an EMBL/GenBank/DDBJ whole genome shotgun (WGS) entry which is preliminary data.</text>
</comment>
<evidence type="ECO:0000256" key="3">
    <source>
        <dbReference type="ARBA" id="ARBA00022741"/>
    </source>
</evidence>
<protein>
    <recommendedName>
        <fullName evidence="12">SAP domain-containing protein</fullName>
    </recommendedName>
</protein>
<dbReference type="SMART" id="SM00513">
    <property type="entry name" value="SAP"/>
    <property type="match status" value="1"/>
</dbReference>
<proteinExistence type="inferred from homology"/>
<dbReference type="PIRSF" id="PIRSF003033">
    <property type="entry name" value="Ku70"/>
    <property type="match status" value="1"/>
</dbReference>
<dbReference type="InterPro" id="IPR005161">
    <property type="entry name" value="Ku_N"/>
</dbReference>
<dbReference type="PANTHER" id="PTHR12604:SF2">
    <property type="entry name" value="X-RAY REPAIR CROSS-COMPLEMENTING PROTEIN 6"/>
    <property type="match status" value="1"/>
</dbReference>
<evidence type="ECO:0000256" key="1">
    <source>
        <dbReference type="ARBA" id="ARBA00004123"/>
    </source>
</evidence>
<dbReference type="Pfam" id="PF03731">
    <property type="entry name" value="Ku_N"/>
    <property type="match status" value="1"/>
</dbReference>
<keyword evidence="11" id="KW-0539">Nucleus</keyword>
<dbReference type="PANTHER" id="PTHR12604">
    <property type="entry name" value="KU AUTOANTIGEN DNA HELICASE"/>
    <property type="match status" value="1"/>
</dbReference>
<evidence type="ECO:0000256" key="7">
    <source>
        <dbReference type="ARBA" id="ARBA00022840"/>
    </source>
</evidence>
<keyword evidence="4" id="KW-0227">DNA damage</keyword>
<dbReference type="Gene3D" id="4.10.970.10">
    <property type="entry name" value="Ku70, bridge and pillars"/>
    <property type="match status" value="1"/>
</dbReference>
<evidence type="ECO:0000256" key="8">
    <source>
        <dbReference type="ARBA" id="ARBA00023125"/>
    </source>
</evidence>
<dbReference type="SMART" id="SM00559">
    <property type="entry name" value="Ku78"/>
    <property type="match status" value="1"/>
</dbReference>
<organism evidence="13 14">
    <name type="scientific">Xylocopa violacea</name>
    <name type="common">Violet carpenter bee</name>
    <name type="synonym">Apis violacea</name>
    <dbReference type="NCBI Taxonomy" id="135666"/>
    <lineage>
        <taxon>Eukaryota</taxon>
        <taxon>Metazoa</taxon>
        <taxon>Ecdysozoa</taxon>
        <taxon>Arthropoda</taxon>
        <taxon>Hexapoda</taxon>
        <taxon>Insecta</taxon>
        <taxon>Pterygota</taxon>
        <taxon>Neoptera</taxon>
        <taxon>Endopterygota</taxon>
        <taxon>Hymenoptera</taxon>
        <taxon>Apocrita</taxon>
        <taxon>Aculeata</taxon>
        <taxon>Apoidea</taxon>
        <taxon>Anthophila</taxon>
        <taxon>Apidae</taxon>
        <taxon>Xylocopa</taxon>
        <taxon>Xylocopa</taxon>
    </lineage>
</organism>
<evidence type="ECO:0000256" key="5">
    <source>
        <dbReference type="ARBA" id="ARBA00022801"/>
    </source>
</evidence>
<dbReference type="Pfam" id="PF02735">
    <property type="entry name" value="Ku"/>
    <property type="match status" value="1"/>
</dbReference>
<evidence type="ECO:0000256" key="4">
    <source>
        <dbReference type="ARBA" id="ARBA00022763"/>
    </source>
</evidence>
<evidence type="ECO:0000313" key="13">
    <source>
        <dbReference type="EMBL" id="CAL7939945.1"/>
    </source>
</evidence>
<keyword evidence="9" id="KW-0233">DNA recombination</keyword>
<feature type="domain" description="SAP" evidence="12">
    <location>
        <begin position="522"/>
        <end position="556"/>
    </location>
</feature>
<keyword evidence="5" id="KW-0378">Hydrolase</keyword>
<dbReference type="Gene3D" id="3.40.50.410">
    <property type="entry name" value="von Willebrand factor, type A domain"/>
    <property type="match status" value="1"/>
</dbReference>
<dbReference type="SUPFAM" id="SSF100939">
    <property type="entry name" value="SPOC domain-like"/>
    <property type="match status" value="1"/>
</dbReference>
<dbReference type="InterPro" id="IPR005160">
    <property type="entry name" value="Ku_C"/>
</dbReference>
<dbReference type="InterPro" id="IPR027388">
    <property type="entry name" value="Ku70_bridge/pillars_dom_sf"/>
</dbReference>
<reference evidence="13 14" key="1">
    <citation type="submission" date="2024-08" db="EMBL/GenBank/DDBJ databases">
        <authorList>
            <person name="Will J Nash"/>
            <person name="Angela Man"/>
            <person name="Seanna McTaggart"/>
            <person name="Kendall Baker"/>
            <person name="Tom Barker"/>
            <person name="Leah Catchpole"/>
            <person name="Alex Durrant"/>
            <person name="Karim Gharbi"/>
            <person name="Naomi Irish"/>
            <person name="Gemy Kaithakottil"/>
            <person name="Debby Ku"/>
            <person name="Aaliyah Providence"/>
            <person name="Felix Shaw"/>
            <person name="David Swarbreck"/>
            <person name="Chris Watkins"/>
            <person name="Ann M. McCartney"/>
            <person name="Giulio Formenti"/>
            <person name="Alice Mouton"/>
            <person name="Noel Vella"/>
            <person name="Bjorn M von Reumont"/>
            <person name="Adriana Vella"/>
            <person name="Wilfried Haerty"/>
        </authorList>
    </citation>
    <scope>NUCLEOTIDE SEQUENCE [LARGE SCALE GENOMIC DNA]</scope>
</reference>
<dbReference type="Gene3D" id="1.10.720.30">
    <property type="entry name" value="SAP domain"/>
    <property type="match status" value="1"/>
</dbReference>
<keyword evidence="10" id="KW-0234">DNA repair</keyword>
<evidence type="ECO:0000256" key="9">
    <source>
        <dbReference type="ARBA" id="ARBA00023172"/>
    </source>
</evidence>
<dbReference type="InterPro" id="IPR016194">
    <property type="entry name" value="SPOC-like_C_dom_sf"/>
</dbReference>
<dbReference type="Pfam" id="PF03730">
    <property type="entry name" value="Ku_C"/>
    <property type="match status" value="1"/>
</dbReference>
<evidence type="ECO:0000256" key="11">
    <source>
        <dbReference type="ARBA" id="ARBA00023242"/>
    </source>
</evidence>
<sequence length="557" mass="64927">MFESDSDEKTPYFLQSIRQCIEILKQKSVWNRQDWIGLILFGTEKCDPDLEMKHILTLQKLQLVSMEGLKQVMKIDQGEWKYYRDIASSVAYPLHDVLWYAARTFSAKRITMPIKRVILFTCQDNPSIIDNDEKHRIRAQVASYNDLELQLFVIGLGKNWNHDLFYKDLEMLSRKVEMDDYKRTSLNDLMEQVKLPSRNMAQLIWRIGENVNVDVSLRNLCVKTQYLKKENISKETNTPLTTCSYAQVKADDIEEIENEENDEASPILESDIQKYQTFAGRDIYFKPAEVKSLSVIQEPGIDIICIKPISYHLLYHCETPYFVTPGKSTRKDNQLLFGALLNKCDSRNLMIICVVTIRKHSVSNLYTMIPNAKNGGFYLYKIPFIENVRKLNEYFSDYLYDNNERKAPIDPEGVKLLEKMIKKLNFEYSPILFSNPTLQVQLEFLETLALDLEQRKPPPDDTLPKIDEMRKLVKNLLNEYDEIFNDETGPPKKKIKQVNQPIESDALENEEKIQELVTNGKIETLTTSQLRTILKTLSLKTSGKKDELINKIKEHFK</sequence>
<dbReference type="SUPFAM" id="SSF68906">
    <property type="entry name" value="SAP domain"/>
    <property type="match status" value="1"/>
</dbReference>
<keyword evidence="8" id="KW-0238">DNA-binding</keyword>
<dbReference type="InterPro" id="IPR006165">
    <property type="entry name" value="Ku70"/>
</dbReference>
<dbReference type="SUPFAM" id="SSF53300">
    <property type="entry name" value="vWA-like"/>
    <property type="match status" value="1"/>
</dbReference>
<dbReference type="InterPro" id="IPR003034">
    <property type="entry name" value="SAP_dom"/>
</dbReference>
<accession>A0ABP1NKI7</accession>
<dbReference type="InterPro" id="IPR036361">
    <property type="entry name" value="SAP_dom_sf"/>
</dbReference>
<comment type="similarity">
    <text evidence="2">Belongs to the ku70 family.</text>
</comment>
<evidence type="ECO:0000259" key="12">
    <source>
        <dbReference type="PROSITE" id="PS50800"/>
    </source>
</evidence>
<dbReference type="PROSITE" id="PS50800">
    <property type="entry name" value="SAP"/>
    <property type="match status" value="1"/>
</dbReference>
<evidence type="ECO:0000256" key="10">
    <source>
        <dbReference type="ARBA" id="ARBA00023204"/>
    </source>
</evidence>
<dbReference type="EMBL" id="CAXAJV020001290">
    <property type="protein sequence ID" value="CAL7939945.1"/>
    <property type="molecule type" value="Genomic_DNA"/>
</dbReference>
<keyword evidence="6" id="KW-0347">Helicase</keyword>
<dbReference type="InterPro" id="IPR036465">
    <property type="entry name" value="vWFA_dom_sf"/>
</dbReference>
<keyword evidence="7" id="KW-0067">ATP-binding</keyword>
<dbReference type="InterPro" id="IPR006164">
    <property type="entry name" value="DNA_bd_Ku70/Ku80"/>
</dbReference>
<evidence type="ECO:0000313" key="14">
    <source>
        <dbReference type="Proteomes" id="UP001642520"/>
    </source>
</evidence>
<evidence type="ECO:0000256" key="6">
    <source>
        <dbReference type="ARBA" id="ARBA00022806"/>
    </source>
</evidence>